<organism evidence="2 3">
    <name type="scientific">Zymoseptoria brevis</name>
    <dbReference type="NCBI Taxonomy" id="1047168"/>
    <lineage>
        <taxon>Eukaryota</taxon>
        <taxon>Fungi</taxon>
        <taxon>Dikarya</taxon>
        <taxon>Ascomycota</taxon>
        <taxon>Pezizomycotina</taxon>
        <taxon>Dothideomycetes</taxon>
        <taxon>Dothideomycetidae</taxon>
        <taxon>Mycosphaerellales</taxon>
        <taxon>Mycosphaerellaceae</taxon>
        <taxon>Zymoseptoria</taxon>
    </lineage>
</organism>
<name>A0A0F4G613_9PEZI</name>
<gene>
    <name evidence="2" type="ORF">TI39_contig5851g00010</name>
</gene>
<keyword evidence="3" id="KW-1185">Reference proteome</keyword>
<feature type="compositionally biased region" description="Polar residues" evidence="1">
    <location>
        <begin position="490"/>
        <end position="499"/>
    </location>
</feature>
<reference evidence="2 3" key="1">
    <citation type="submission" date="2015-03" db="EMBL/GenBank/DDBJ databases">
        <title>RNA-seq based gene annotation and comparative genomics of four Zymoseptoria species reveal species-specific pathogenicity related genes and transposable element activity.</title>
        <authorList>
            <person name="Grandaubert J."/>
            <person name="Bhattacharyya A."/>
            <person name="Stukenbrock E.H."/>
        </authorList>
    </citation>
    <scope>NUCLEOTIDE SEQUENCE [LARGE SCALE GENOMIC DNA]</scope>
    <source>
        <strain evidence="2 3">Zb18110</strain>
    </source>
</reference>
<comment type="caution">
    <text evidence="2">The sequence shown here is derived from an EMBL/GenBank/DDBJ whole genome shotgun (WGS) entry which is preliminary data.</text>
</comment>
<dbReference type="AlphaFoldDB" id="A0A0F4G613"/>
<feature type="compositionally biased region" description="Low complexity" evidence="1">
    <location>
        <begin position="80"/>
        <end position="98"/>
    </location>
</feature>
<accession>A0A0F4G613</accession>
<feature type="region of interest" description="Disordered" evidence="1">
    <location>
        <begin position="453"/>
        <end position="552"/>
    </location>
</feature>
<evidence type="ECO:0000313" key="3">
    <source>
        <dbReference type="Proteomes" id="UP000033647"/>
    </source>
</evidence>
<protein>
    <submittedName>
        <fullName evidence="2">Uncharacterized protein</fullName>
    </submittedName>
</protein>
<evidence type="ECO:0000313" key="2">
    <source>
        <dbReference type="EMBL" id="KJX92462.1"/>
    </source>
</evidence>
<proteinExistence type="predicted"/>
<evidence type="ECO:0000256" key="1">
    <source>
        <dbReference type="SAM" id="MobiDB-lite"/>
    </source>
</evidence>
<sequence>MKQIVREKLASFYVFGESTLDNLSDFIMNLFDQGRNSAWMRQEVRPIVIDVIDGAAFESFLHWLYYEAPAEAERAEQRSTQEQQQQQQPPQPSPSMTQIQGHPTAAALPMPAGQDEATSSDFEIELDLESDMMRAFREALTTNFESQRRQWDLPADLTTGDVVDFIIGEYKGDTPPPRDAFAQTLIERFFPSVLHKTVKGWLRGVVSKEFGKAKARADNTRVAMVLGDEGTISYEPFVDCDFCQSNRLLNCDLSERAEHYKGITKPKDEENGVMAPCSTCRFFAGPNAKCRFSGISMAEELRRQADVNRKQLGNLTLPDPVLREVSHMASVDSRWRGELKTVVPRLPKNVQMNPFEKLPAVEGKGKKAAATQAWYETEGKRAMRANAPLSVRTAAPKHVAPQTLPTAGETFSMVPGMSVTASVTVANNTSEAMDIGPQVAALSRLGGGSNVSVRQASHKVARTNDSRPLPKDNIASFAKQPKPPVARPAATQSGPSASPINPAAGDTNRTSAVLNQMKRAREFEDQEDDESSTQVMVEACSGDAGMEAEEGF</sequence>
<feature type="region of interest" description="Disordered" evidence="1">
    <location>
        <begin position="74"/>
        <end position="101"/>
    </location>
</feature>
<dbReference type="EMBL" id="LAFY01005806">
    <property type="protein sequence ID" value="KJX92462.1"/>
    <property type="molecule type" value="Genomic_DNA"/>
</dbReference>
<dbReference type="Proteomes" id="UP000033647">
    <property type="component" value="Unassembled WGS sequence"/>
</dbReference>